<comment type="caution">
    <text evidence="1">The sequence shown here is derived from an EMBL/GenBank/DDBJ whole genome shotgun (WGS) entry which is preliminary data.</text>
</comment>
<organism evidence="1 2">
    <name type="scientific">Phytophthora fragariaefolia</name>
    <dbReference type="NCBI Taxonomy" id="1490495"/>
    <lineage>
        <taxon>Eukaryota</taxon>
        <taxon>Sar</taxon>
        <taxon>Stramenopiles</taxon>
        <taxon>Oomycota</taxon>
        <taxon>Peronosporomycetes</taxon>
        <taxon>Peronosporales</taxon>
        <taxon>Peronosporaceae</taxon>
        <taxon>Phytophthora</taxon>
    </lineage>
</organism>
<name>A0A9W6XZ81_9STRA</name>
<reference evidence="1" key="1">
    <citation type="submission" date="2023-04" db="EMBL/GenBank/DDBJ databases">
        <title>Phytophthora fragariaefolia NBRC 109709.</title>
        <authorList>
            <person name="Ichikawa N."/>
            <person name="Sato H."/>
            <person name="Tonouchi N."/>
        </authorList>
    </citation>
    <scope>NUCLEOTIDE SEQUENCE</scope>
    <source>
        <strain evidence="1">NBRC 109709</strain>
    </source>
</reference>
<dbReference type="EMBL" id="BSXT01002331">
    <property type="protein sequence ID" value="GMF48398.1"/>
    <property type="molecule type" value="Genomic_DNA"/>
</dbReference>
<dbReference type="Proteomes" id="UP001165121">
    <property type="component" value="Unassembled WGS sequence"/>
</dbReference>
<dbReference type="AlphaFoldDB" id="A0A9W6XZ81"/>
<evidence type="ECO:0000313" key="1">
    <source>
        <dbReference type="EMBL" id="GMF48398.1"/>
    </source>
</evidence>
<keyword evidence="2" id="KW-1185">Reference proteome</keyword>
<gene>
    <name evidence="1" type="ORF">Pfra01_001868700</name>
</gene>
<sequence>MESLGSAALATLNDFFDDDDVIGAFILMPRETPLSGAELATQLKNFGVKRELEIILSQFDARQLALRTLETVSLYRKVAAKYDRITCQLAADDGTSSVVELQYDILQLKRE</sequence>
<protein>
    <submittedName>
        <fullName evidence="1">Unnamed protein product</fullName>
    </submittedName>
</protein>
<accession>A0A9W6XZ81</accession>
<proteinExistence type="predicted"/>
<evidence type="ECO:0000313" key="2">
    <source>
        <dbReference type="Proteomes" id="UP001165121"/>
    </source>
</evidence>